<comment type="caution">
    <text evidence="1">The sequence shown here is derived from an EMBL/GenBank/DDBJ whole genome shotgun (WGS) entry which is preliminary data.</text>
</comment>
<dbReference type="GO" id="GO:0009236">
    <property type="term" value="P:cobalamin biosynthetic process"/>
    <property type="evidence" value="ECO:0007669"/>
    <property type="project" value="InterPro"/>
</dbReference>
<dbReference type="SUPFAM" id="SSF52540">
    <property type="entry name" value="P-loop containing nucleoside triphosphate hydrolases"/>
    <property type="match status" value="1"/>
</dbReference>
<dbReference type="PANTHER" id="PTHR46638">
    <property type="entry name" value="CORRINOID ADENOSYLTRANSFERASE"/>
    <property type="match status" value="1"/>
</dbReference>
<dbReference type="PIRSF" id="PIRSF015617">
    <property type="entry name" value="Adensltrnsf_CobA"/>
    <property type="match status" value="1"/>
</dbReference>
<dbReference type="InterPro" id="IPR027417">
    <property type="entry name" value="P-loop_NTPase"/>
</dbReference>
<proteinExistence type="predicted"/>
<dbReference type="InterPro" id="IPR003724">
    <property type="entry name" value="CblAdoTrfase_CobA"/>
</dbReference>
<dbReference type="Pfam" id="PF02572">
    <property type="entry name" value="CobA_CobO_BtuR"/>
    <property type="match status" value="1"/>
</dbReference>
<evidence type="ECO:0000313" key="1">
    <source>
        <dbReference type="EMBL" id="OGL82529.1"/>
    </source>
</evidence>
<gene>
    <name evidence="1" type="ORF">A2936_03865</name>
</gene>
<protein>
    <recommendedName>
        <fullName evidence="3">Cob(I)yrinic acid a,c-diamide adenosyltransferase</fullName>
    </recommendedName>
</protein>
<reference evidence="1 2" key="1">
    <citation type="journal article" date="2016" name="Nat. Commun.">
        <title>Thousands of microbial genomes shed light on interconnected biogeochemical processes in an aquifer system.</title>
        <authorList>
            <person name="Anantharaman K."/>
            <person name="Brown C.T."/>
            <person name="Hug L.A."/>
            <person name="Sharon I."/>
            <person name="Castelle C.J."/>
            <person name="Probst A.J."/>
            <person name="Thomas B.C."/>
            <person name="Singh A."/>
            <person name="Wilkins M.J."/>
            <person name="Karaoz U."/>
            <person name="Brodie E.L."/>
            <person name="Williams K.H."/>
            <person name="Hubbard S.S."/>
            <person name="Banfield J.F."/>
        </authorList>
    </citation>
    <scope>NUCLEOTIDE SEQUENCE [LARGE SCALE GENOMIC DNA]</scope>
</reference>
<dbReference type="EMBL" id="MGEK01000019">
    <property type="protein sequence ID" value="OGL82529.1"/>
    <property type="molecule type" value="Genomic_DNA"/>
</dbReference>
<sequence>MVSKKKSIAKKGLFIIYVGRGKGKTTAAMGLAIRAAGMGLNVYIIQFIKGEWPSGERNFIEAFNIMRQRYKNNKKIKIGRLKILASGRGFVKILGDKKPIGAHKKAARQALELSQQAMLSHKYDVVILDEAISAIETKLIKINDLLKFVRLKPDMVHLVMTGHDAPKSLITKADLVSDVKMVKHPYYQGVLAQRGIDY</sequence>
<dbReference type="GO" id="GO:0008817">
    <property type="term" value="F:corrinoid adenosyltransferase activity"/>
    <property type="evidence" value="ECO:0007669"/>
    <property type="project" value="InterPro"/>
</dbReference>
<dbReference type="Proteomes" id="UP000176846">
    <property type="component" value="Unassembled WGS sequence"/>
</dbReference>
<accession>A0A1F7UW79</accession>
<organism evidence="1 2">
    <name type="scientific">Candidatus Uhrbacteria bacterium RIFCSPLOWO2_01_FULL_47_25</name>
    <dbReference type="NCBI Taxonomy" id="1802402"/>
    <lineage>
        <taxon>Bacteria</taxon>
        <taxon>Candidatus Uhriibacteriota</taxon>
    </lineage>
</organism>
<evidence type="ECO:0008006" key="3">
    <source>
        <dbReference type="Google" id="ProtNLM"/>
    </source>
</evidence>
<dbReference type="GO" id="GO:0005524">
    <property type="term" value="F:ATP binding"/>
    <property type="evidence" value="ECO:0007669"/>
    <property type="project" value="InterPro"/>
</dbReference>
<evidence type="ECO:0000313" key="2">
    <source>
        <dbReference type="Proteomes" id="UP000176846"/>
    </source>
</evidence>
<name>A0A1F7UW79_9BACT</name>
<dbReference type="PANTHER" id="PTHR46638:SF1">
    <property type="entry name" value="CORRINOID ADENOSYLTRANSFERASE"/>
    <property type="match status" value="1"/>
</dbReference>
<dbReference type="Gene3D" id="3.40.50.300">
    <property type="entry name" value="P-loop containing nucleotide triphosphate hydrolases"/>
    <property type="match status" value="1"/>
</dbReference>
<dbReference type="AlphaFoldDB" id="A0A1F7UW79"/>